<keyword evidence="4" id="KW-0067">ATP-binding</keyword>
<dbReference type="GO" id="GO:0016787">
    <property type="term" value="F:hydrolase activity"/>
    <property type="evidence" value="ECO:0007669"/>
    <property type="project" value="UniProtKB-KW"/>
</dbReference>
<dbReference type="InterPro" id="IPR012677">
    <property type="entry name" value="Nucleotide-bd_a/b_plait_sf"/>
</dbReference>
<dbReference type="PROSITE" id="PS51192">
    <property type="entry name" value="HELICASE_ATP_BIND_1"/>
    <property type="match status" value="1"/>
</dbReference>
<dbReference type="InterPro" id="IPR044742">
    <property type="entry name" value="DEAD/DEAH_RhlB"/>
</dbReference>
<organism evidence="8 9">
    <name type="scientific">Marinilabilia salmonicolor</name>
    <dbReference type="NCBI Taxonomy" id="989"/>
    <lineage>
        <taxon>Bacteria</taxon>
        <taxon>Pseudomonadati</taxon>
        <taxon>Bacteroidota</taxon>
        <taxon>Bacteroidia</taxon>
        <taxon>Marinilabiliales</taxon>
        <taxon>Marinilabiliaceae</taxon>
        <taxon>Marinilabilia</taxon>
    </lineage>
</organism>
<dbReference type="Pfam" id="PF00270">
    <property type="entry name" value="DEAD"/>
    <property type="match status" value="1"/>
</dbReference>
<accession>A0A368UVH6</accession>
<evidence type="ECO:0000256" key="1">
    <source>
        <dbReference type="ARBA" id="ARBA00022741"/>
    </source>
</evidence>
<dbReference type="InterPro" id="IPR050079">
    <property type="entry name" value="DEAD_box_RNA_helicase"/>
</dbReference>
<dbReference type="GO" id="GO:0003676">
    <property type="term" value="F:nucleic acid binding"/>
    <property type="evidence" value="ECO:0007669"/>
    <property type="project" value="InterPro"/>
</dbReference>
<dbReference type="InterPro" id="IPR011545">
    <property type="entry name" value="DEAD/DEAH_box_helicase_dom"/>
</dbReference>
<feature type="domain" description="Helicase ATP-binding" evidence="6">
    <location>
        <begin position="23"/>
        <end position="191"/>
    </location>
</feature>
<dbReference type="Pfam" id="PF03880">
    <property type="entry name" value="DbpA"/>
    <property type="match status" value="1"/>
</dbReference>
<evidence type="ECO:0000256" key="2">
    <source>
        <dbReference type="ARBA" id="ARBA00022801"/>
    </source>
</evidence>
<dbReference type="CDD" id="cd12252">
    <property type="entry name" value="RRM_DbpA"/>
    <property type="match status" value="1"/>
</dbReference>
<dbReference type="PROSITE" id="PS51194">
    <property type="entry name" value="HELICASE_CTER"/>
    <property type="match status" value="1"/>
</dbReference>
<dbReference type="InterPro" id="IPR001650">
    <property type="entry name" value="Helicase_C-like"/>
</dbReference>
<evidence type="ECO:0000259" key="6">
    <source>
        <dbReference type="PROSITE" id="PS51192"/>
    </source>
</evidence>
<dbReference type="PANTHER" id="PTHR47959">
    <property type="entry name" value="ATP-DEPENDENT RNA HELICASE RHLE-RELATED"/>
    <property type="match status" value="1"/>
</dbReference>
<evidence type="ECO:0000313" key="9">
    <source>
        <dbReference type="Proteomes" id="UP000252733"/>
    </source>
</evidence>
<dbReference type="InterPro" id="IPR005580">
    <property type="entry name" value="DbpA/CsdA_RNA-bd_dom"/>
</dbReference>
<dbReference type="SMART" id="SM00490">
    <property type="entry name" value="HELICc"/>
    <property type="match status" value="1"/>
</dbReference>
<protein>
    <submittedName>
        <fullName evidence="8">ATP-independent RNA helicase DbpA</fullName>
    </submittedName>
</protein>
<evidence type="ECO:0000256" key="3">
    <source>
        <dbReference type="ARBA" id="ARBA00022806"/>
    </source>
</evidence>
<gene>
    <name evidence="8" type="ORF">DFO77_11881</name>
</gene>
<dbReference type="PANTHER" id="PTHR47959:SF1">
    <property type="entry name" value="ATP-DEPENDENT RNA HELICASE DBPA"/>
    <property type="match status" value="1"/>
</dbReference>
<proteinExistence type="inferred from homology"/>
<dbReference type="SMART" id="SM00487">
    <property type="entry name" value="DEXDc"/>
    <property type="match status" value="1"/>
</dbReference>
<name>A0A368UVH6_9BACT</name>
<comment type="caution">
    <text evidence="8">The sequence shown here is derived from an EMBL/GenBank/DDBJ whole genome shotgun (WGS) entry which is preliminary data.</text>
</comment>
<dbReference type="Gene3D" id="3.40.50.300">
    <property type="entry name" value="P-loop containing nucleotide triphosphate hydrolases"/>
    <property type="match status" value="2"/>
</dbReference>
<keyword evidence="1" id="KW-0547">Nucleotide-binding</keyword>
<dbReference type="SUPFAM" id="SSF52540">
    <property type="entry name" value="P-loop containing nucleoside triphosphate hydrolases"/>
    <property type="match status" value="1"/>
</dbReference>
<dbReference type="Gene3D" id="3.30.70.330">
    <property type="match status" value="1"/>
</dbReference>
<dbReference type="GO" id="GO:0005829">
    <property type="term" value="C:cytosol"/>
    <property type="evidence" value="ECO:0007669"/>
    <property type="project" value="TreeGrafter"/>
</dbReference>
<dbReference type="InterPro" id="IPR014001">
    <property type="entry name" value="Helicase_ATP-bd"/>
</dbReference>
<sequence>MSYSTILSRFNIDALNEMQHEMLAAVQKPNDVVLISPTGSGKTIGFLLPVLQLLSPDKSGVQVLILVPSRELAIQLEQVFKQMGTPHKVNSCYGGHSVRIEQNNFQQLPAVLAGTPGRVAHHLRRKNLVLEDVSTVILDEFDKSLELGFTSEIEYVLKQCKGVKKRILTSATPIKEIPAFVGINNPIELNFSTRQLTSNSELVMKSVNVTGGDKLHALMLLLGHIDAQSTLVFCNHRDAVTRISQQLKLNGFEHGFYHGGLEQIDREKTLMKFRNGSIKILITTDLASRGLDIPGIEAVVHYQLPATKDVMIHRNGRTARMHAGGTAYFLLDSDDFLPDFISTVPDDEKLPEKLTLPKPGEWKTLYIGAGKKDKINKMDIVGMMLRNGQLQKEELGRIEVLDHSAYVAVKRDKINNTLKLIKEERIKKKRVKIEISN</sequence>
<dbReference type="CDD" id="cd00268">
    <property type="entry name" value="DEADc"/>
    <property type="match status" value="1"/>
</dbReference>
<dbReference type="CDD" id="cd18787">
    <property type="entry name" value="SF2_C_DEAD"/>
    <property type="match status" value="1"/>
</dbReference>
<evidence type="ECO:0000256" key="5">
    <source>
        <dbReference type="ARBA" id="ARBA00038437"/>
    </source>
</evidence>
<keyword evidence="3 8" id="KW-0347">Helicase</keyword>
<dbReference type="InterPro" id="IPR027417">
    <property type="entry name" value="P-loop_NTPase"/>
</dbReference>
<dbReference type="AlphaFoldDB" id="A0A368UVH6"/>
<dbReference type="GO" id="GO:0005524">
    <property type="term" value="F:ATP binding"/>
    <property type="evidence" value="ECO:0007669"/>
    <property type="project" value="UniProtKB-KW"/>
</dbReference>
<dbReference type="RefSeq" id="WP_114437478.1">
    <property type="nucleotide sequence ID" value="NZ_QPIZ01000018.1"/>
</dbReference>
<dbReference type="Proteomes" id="UP000252733">
    <property type="component" value="Unassembled WGS sequence"/>
</dbReference>
<evidence type="ECO:0000256" key="4">
    <source>
        <dbReference type="ARBA" id="ARBA00022840"/>
    </source>
</evidence>
<evidence type="ECO:0000313" key="8">
    <source>
        <dbReference type="EMBL" id="RCW31364.1"/>
    </source>
</evidence>
<evidence type="ECO:0000259" key="7">
    <source>
        <dbReference type="PROSITE" id="PS51194"/>
    </source>
</evidence>
<feature type="domain" description="Helicase C-terminal" evidence="7">
    <location>
        <begin position="217"/>
        <end position="379"/>
    </location>
</feature>
<dbReference type="Pfam" id="PF00271">
    <property type="entry name" value="Helicase_C"/>
    <property type="match status" value="1"/>
</dbReference>
<comment type="similarity">
    <text evidence="5">Belongs to the DEAD box helicase family.</text>
</comment>
<reference evidence="8 9" key="1">
    <citation type="submission" date="2018-07" db="EMBL/GenBank/DDBJ databases">
        <title>Freshwater and sediment microbial communities from various areas in North America, analyzing microbe dynamics in response to fracking.</title>
        <authorList>
            <person name="Lamendella R."/>
        </authorList>
    </citation>
    <scope>NUCLEOTIDE SEQUENCE [LARGE SCALE GENOMIC DNA]</scope>
    <source>
        <strain evidence="8 9">160A</strain>
    </source>
</reference>
<dbReference type="GO" id="GO:0003724">
    <property type="term" value="F:RNA helicase activity"/>
    <property type="evidence" value="ECO:0007669"/>
    <property type="project" value="TreeGrafter"/>
</dbReference>
<keyword evidence="2" id="KW-0378">Hydrolase</keyword>
<keyword evidence="9" id="KW-1185">Reference proteome</keyword>
<dbReference type="EMBL" id="QPIZ01000018">
    <property type="protein sequence ID" value="RCW31364.1"/>
    <property type="molecule type" value="Genomic_DNA"/>
</dbReference>